<dbReference type="Proteomes" id="UP001610563">
    <property type="component" value="Unassembled WGS sequence"/>
</dbReference>
<feature type="region of interest" description="Disordered" evidence="1">
    <location>
        <begin position="41"/>
        <end position="74"/>
    </location>
</feature>
<proteinExistence type="predicted"/>
<evidence type="ECO:0000313" key="3">
    <source>
        <dbReference type="Proteomes" id="UP001610563"/>
    </source>
</evidence>
<comment type="caution">
    <text evidence="2">The sequence shown here is derived from an EMBL/GenBank/DDBJ whole genome shotgun (WGS) entry which is preliminary data.</text>
</comment>
<name>A0ABR4GA97_9EURO</name>
<organism evidence="2 3">
    <name type="scientific">Aspergillus keveii</name>
    <dbReference type="NCBI Taxonomy" id="714993"/>
    <lineage>
        <taxon>Eukaryota</taxon>
        <taxon>Fungi</taxon>
        <taxon>Dikarya</taxon>
        <taxon>Ascomycota</taxon>
        <taxon>Pezizomycotina</taxon>
        <taxon>Eurotiomycetes</taxon>
        <taxon>Eurotiomycetidae</taxon>
        <taxon>Eurotiales</taxon>
        <taxon>Aspergillaceae</taxon>
        <taxon>Aspergillus</taxon>
        <taxon>Aspergillus subgen. Nidulantes</taxon>
    </lineage>
</organism>
<evidence type="ECO:0000256" key="1">
    <source>
        <dbReference type="SAM" id="MobiDB-lite"/>
    </source>
</evidence>
<keyword evidence="3" id="KW-1185">Reference proteome</keyword>
<sequence>MSCDDRFTIRPGVRRILCPDRRAARGVACCPRAERLRIRWSRRAQDERNGKAKANRQGPRGLRPAGPSRTTHGISATCTRCRASLAAKAPGTPRQM</sequence>
<accession>A0ABR4GA97</accession>
<dbReference type="EMBL" id="JBFTWV010000033">
    <property type="protein sequence ID" value="KAL2795584.1"/>
    <property type="molecule type" value="Genomic_DNA"/>
</dbReference>
<feature type="compositionally biased region" description="Basic and acidic residues" evidence="1">
    <location>
        <begin position="41"/>
        <end position="50"/>
    </location>
</feature>
<evidence type="ECO:0000313" key="2">
    <source>
        <dbReference type="EMBL" id="KAL2795584.1"/>
    </source>
</evidence>
<protein>
    <submittedName>
        <fullName evidence="2">Uncharacterized protein</fullName>
    </submittedName>
</protein>
<reference evidence="2 3" key="1">
    <citation type="submission" date="2024-07" db="EMBL/GenBank/DDBJ databases">
        <title>Section-level genome sequencing and comparative genomics of Aspergillus sections Usti and Cavernicolus.</title>
        <authorList>
            <consortium name="Lawrence Berkeley National Laboratory"/>
            <person name="Nybo J.L."/>
            <person name="Vesth T.C."/>
            <person name="Theobald S."/>
            <person name="Frisvad J.C."/>
            <person name="Larsen T.O."/>
            <person name="Kjaerboelling I."/>
            <person name="Rothschild-Mancinelli K."/>
            <person name="Lyhne E.K."/>
            <person name="Kogle M.E."/>
            <person name="Barry K."/>
            <person name="Clum A."/>
            <person name="Na H."/>
            <person name="Ledsgaard L."/>
            <person name="Lin J."/>
            <person name="Lipzen A."/>
            <person name="Kuo A."/>
            <person name="Riley R."/>
            <person name="Mondo S."/>
            <person name="Labutti K."/>
            <person name="Haridas S."/>
            <person name="Pangalinan J."/>
            <person name="Salamov A.A."/>
            <person name="Simmons B.A."/>
            <person name="Magnuson J.K."/>
            <person name="Chen J."/>
            <person name="Drula E."/>
            <person name="Henrissat B."/>
            <person name="Wiebenga A."/>
            <person name="Lubbers R.J."/>
            <person name="Gomes A.C."/>
            <person name="Makela M.R."/>
            <person name="Stajich J."/>
            <person name="Grigoriev I.V."/>
            <person name="Mortensen U.H."/>
            <person name="De Vries R.P."/>
            <person name="Baker S.E."/>
            <person name="Andersen M.R."/>
        </authorList>
    </citation>
    <scope>NUCLEOTIDE SEQUENCE [LARGE SCALE GENOMIC DNA]</scope>
    <source>
        <strain evidence="2 3">CBS 209.92</strain>
    </source>
</reference>
<gene>
    <name evidence="2" type="ORF">BJX66DRAFT_301406</name>
</gene>